<dbReference type="OrthoDB" id="255837at2759"/>
<protein>
    <submittedName>
        <fullName evidence="6">Uncharacterized protein</fullName>
    </submittedName>
</protein>
<evidence type="ECO:0000256" key="5">
    <source>
        <dbReference type="SAM" id="MobiDB-lite"/>
    </source>
</evidence>
<evidence type="ECO:0000313" key="6">
    <source>
        <dbReference type="EMBL" id="KAH7032645.1"/>
    </source>
</evidence>
<dbReference type="GO" id="GO:0008047">
    <property type="term" value="F:enzyme activator activity"/>
    <property type="evidence" value="ECO:0007669"/>
    <property type="project" value="InterPro"/>
</dbReference>
<accession>A0A9P8Y8C1</accession>
<dbReference type="Gene3D" id="2.30.29.30">
    <property type="entry name" value="Pleckstrin-homology domain (PH domain)/Phosphotyrosine-binding domain (PTB)"/>
    <property type="match status" value="1"/>
</dbReference>
<dbReference type="InterPro" id="IPR010334">
    <property type="entry name" value="Dcp1"/>
</dbReference>
<dbReference type="GO" id="GO:0031087">
    <property type="term" value="P:deadenylation-independent decapping of nuclear-transcribed mRNA"/>
    <property type="evidence" value="ECO:0007669"/>
    <property type="project" value="TreeGrafter"/>
</dbReference>
<reference evidence="6" key="1">
    <citation type="journal article" date="2021" name="Nat. Commun.">
        <title>Genetic determinants of endophytism in the Arabidopsis root mycobiome.</title>
        <authorList>
            <person name="Mesny F."/>
            <person name="Miyauchi S."/>
            <person name="Thiergart T."/>
            <person name="Pickel B."/>
            <person name="Atanasova L."/>
            <person name="Karlsson M."/>
            <person name="Huettel B."/>
            <person name="Barry K.W."/>
            <person name="Haridas S."/>
            <person name="Chen C."/>
            <person name="Bauer D."/>
            <person name="Andreopoulos W."/>
            <person name="Pangilinan J."/>
            <person name="LaButti K."/>
            <person name="Riley R."/>
            <person name="Lipzen A."/>
            <person name="Clum A."/>
            <person name="Drula E."/>
            <person name="Henrissat B."/>
            <person name="Kohler A."/>
            <person name="Grigoriev I.V."/>
            <person name="Martin F.M."/>
            <person name="Hacquard S."/>
        </authorList>
    </citation>
    <scope>NUCLEOTIDE SEQUENCE</scope>
    <source>
        <strain evidence="6">MPI-CAGE-CH-0230</strain>
    </source>
</reference>
<dbReference type="CDD" id="cd13182">
    <property type="entry name" value="EVH1-like_Dcp1"/>
    <property type="match status" value="1"/>
</dbReference>
<evidence type="ECO:0000256" key="4">
    <source>
        <dbReference type="ARBA" id="ARBA00022664"/>
    </source>
</evidence>
<dbReference type="Proteomes" id="UP000756346">
    <property type="component" value="Unassembled WGS sequence"/>
</dbReference>
<dbReference type="AlphaFoldDB" id="A0A9P8Y8C1"/>
<dbReference type="PANTHER" id="PTHR16290:SF0">
    <property type="entry name" value="DECAPPING PROTEIN 1, ISOFORM A"/>
    <property type="match status" value="1"/>
</dbReference>
<keyword evidence="3" id="KW-0963">Cytoplasm</keyword>
<sequence length="246" mass="26869">MSRATPRKHKGAGGGGHARTRSQHLQAQAQMVQTSDYESDTPYYMSADAPSASAHLANRGTMSITDLNLSVLKRYLPSITQVLHSAVNGVVYIFSYSSMEWERGTVEGTVFVCLQAGHSAHDLDSNACVVVLNRKGLDNFILDLSTVSSFEFNGELFIFKMDDQDSASGGPRIYGVWTHYDDLEERKTAAARISELWATVRAAKEQRQAAGIDYHQQVHDAQMGPALQALGRRLSLSALFGAENGA</sequence>
<dbReference type="EMBL" id="JAGTJQ010000004">
    <property type="protein sequence ID" value="KAH7032645.1"/>
    <property type="molecule type" value="Genomic_DNA"/>
</dbReference>
<evidence type="ECO:0000256" key="2">
    <source>
        <dbReference type="ARBA" id="ARBA00008778"/>
    </source>
</evidence>
<evidence type="ECO:0000256" key="3">
    <source>
        <dbReference type="ARBA" id="ARBA00022490"/>
    </source>
</evidence>
<dbReference type="Pfam" id="PF06058">
    <property type="entry name" value="DCP1"/>
    <property type="match status" value="1"/>
</dbReference>
<dbReference type="RefSeq" id="XP_046013477.1">
    <property type="nucleotide sequence ID" value="XM_046156613.1"/>
</dbReference>
<feature type="compositionally biased region" description="Polar residues" evidence="5">
    <location>
        <begin position="23"/>
        <end position="32"/>
    </location>
</feature>
<dbReference type="GO" id="GO:0006397">
    <property type="term" value="P:mRNA processing"/>
    <property type="evidence" value="ECO:0007669"/>
    <property type="project" value="UniProtKB-KW"/>
</dbReference>
<comment type="caution">
    <text evidence="6">The sequence shown here is derived from an EMBL/GenBank/DDBJ whole genome shotgun (WGS) entry which is preliminary data.</text>
</comment>
<keyword evidence="4" id="KW-0507">mRNA processing</keyword>
<dbReference type="GO" id="GO:0000932">
    <property type="term" value="C:P-body"/>
    <property type="evidence" value="ECO:0007669"/>
    <property type="project" value="TreeGrafter"/>
</dbReference>
<comment type="similarity">
    <text evidence="2">Belongs to the DCP1 family.</text>
</comment>
<comment type="subcellular location">
    <subcellularLocation>
        <location evidence="1">Cytoplasm</location>
    </subcellularLocation>
</comment>
<dbReference type="GeneID" id="70186159"/>
<dbReference type="SUPFAM" id="SSF50729">
    <property type="entry name" value="PH domain-like"/>
    <property type="match status" value="1"/>
</dbReference>
<organism evidence="6 7">
    <name type="scientific">Microdochium trichocladiopsis</name>
    <dbReference type="NCBI Taxonomy" id="1682393"/>
    <lineage>
        <taxon>Eukaryota</taxon>
        <taxon>Fungi</taxon>
        <taxon>Dikarya</taxon>
        <taxon>Ascomycota</taxon>
        <taxon>Pezizomycotina</taxon>
        <taxon>Sordariomycetes</taxon>
        <taxon>Xylariomycetidae</taxon>
        <taxon>Xylariales</taxon>
        <taxon>Microdochiaceae</taxon>
        <taxon>Microdochium</taxon>
    </lineage>
</organism>
<dbReference type="PANTHER" id="PTHR16290">
    <property type="entry name" value="TRANSCRIPTION FACTOR SMIF DECAPPING ENZYME DCP1"/>
    <property type="match status" value="1"/>
</dbReference>
<keyword evidence="7" id="KW-1185">Reference proteome</keyword>
<dbReference type="GO" id="GO:0003729">
    <property type="term" value="F:mRNA binding"/>
    <property type="evidence" value="ECO:0007669"/>
    <property type="project" value="TreeGrafter"/>
</dbReference>
<name>A0A9P8Y8C1_9PEZI</name>
<gene>
    <name evidence="6" type="ORF">B0I36DRAFT_347827</name>
</gene>
<evidence type="ECO:0000256" key="1">
    <source>
        <dbReference type="ARBA" id="ARBA00004496"/>
    </source>
</evidence>
<dbReference type="GO" id="GO:0000290">
    <property type="term" value="P:deadenylation-dependent decapping of nuclear-transcribed mRNA"/>
    <property type="evidence" value="ECO:0007669"/>
    <property type="project" value="InterPro"/>
</dbReference>
<feature type="compositionally biased region" description="Basic residues" evidence="5">
    <location>
        <begin position="1"/>
        <end position="11"/>
    </location>
</feature>
<feature type="region of interest" description="Disordered" evidence="5">
    <location>
        <begin position="1"/>
        <end position="32"/>
    </location>
</feature>
<proteinExistence type="inferred from homology"/>
<evidence type="ECO:0000313" key="7">
    <source>
        <dbReference type="Proteomes" id="UP000756346"/>
    </source>
</evidence>
<dbReference type="InterPro" id="IPR011993">
    <property type="entry name" value="PH-like_dom_sf"/>
</dbReference>